<gene>
    <name evidence="2" type="ORF">TNIN_67661</name>
</gene>
<evidence type="ECO:0000256" key="1">
    <source>
        <dbReference type="SAM" id="MobiDB-lite"/>
    </source>
</evidence>
<reference evidence="2" key="1">
    <citation type="submission" date="2020-08" db="EMBL/GenBank/DDBJ databases">
        <title>Multicomponent nature underlies the extraordinary mechanical properties of spider dragline silk.</title>
        <authorList>
            <person name="Kono N."/>
            <person name="Nakamura H."/>
            <person name="Mori M."/>
            <person name="Yoshida Y."/>
            <person name="Ohtoshi R."/>
            <person name="Malay A.D."/>
            <person name="Moran D.A.P."/>
            <person name="Tomita M."/>
            <person name="Numata K."/>
            <person name="Arakawa K."/>
        </authorList>
    </citation>
    <scope>NUCLEOTIDE SEQUENCE</scope>
</reference>
<sequence length="188" mass="20830">MNRACSGTSGLRLIFQRPKDINETYVNKQDQLTPPFPQASSSLHKQHSSKKCGRKHHNFTPLNFKNTGLSSNNNKIDKQRSFIIIQRHLVKSDINNDIAKQSVGLGGLSETSGKNTTGPRTVRPVSDDEVSGQHIIHHPGLTDSHNFPLPTLTRSDPLYPSIISVIFFSSSFQAHPPPVVMRLWPCGG</sequence>
<dbReference type="Proteomes" id="UP000886998">
    <property type="component" value="Unassembled WGS sequence"/>
</dbReference>
<proteinExistence type="predicted"/>
<feature type="compositionally biased region" description="Polar residues" evidence="1">
    <location>
        <begin position="109"/>
        <end position="119"/>
    </location>
</feature>
<feature type="region of interest" description="Disordered" evidence="1">
    <location>
        <begin position="104"/>
        <end position="128"/>
    </location>
</feature>
<evidence type="ECO:0000313" key="2">
    <source>
        <dbReference type="EMBL" id="GFS45416.1"/>
    </source>
</evidence>
<protein>
    <submittedName>
        <fullName evidence="2">Uncharacterized protein</fullName>
    </submittedName>
</protein>
<dbReference type="EMBL" id="BMAV01025861">
    <property type="protein sequence ID" value="GFS45416.1"/>
    <property type="molecule type" value="Genomic_DNA"/>
</dbReference>
<name>A0A8X6IJA8_9ARAC</name>
<dbReference type="AlphaFoldDB" id="A0A8X6IJA8"/>
<organism evidence="2 3">
    <name type="scientific">Trichonephila inaurata madagascariensis</name>
    <dbReference type="NCBI Taxonomy" id="2747483"/>
    <lineage>
        <taxon>Eukaryota</taxon>
        <taxon>Metazoa</taxon>
        <taxon>Ecdysozoa</taxon>
        <taxon>Arthropoda</taxon>
        <taxon>Chelicerata</taxon>
        <taxon>Arachnida</taxon>
        <taxon>Araneae</taxon>
        <taxon>Araneomorphae</taxon>
        <taxon>Entelegynae</taxon>
        <taxon>Araneoidea</taxon>
        <taxon>Nephilidae</taxon>
        <taxon>Trichonephila</taxon>
        <taxon>Trichonephila inaurata</taxon>
    </lineage>
</organism>
<evidence type="ECO:0000313" key="3">
    <source>
        <dbReference type="Proteomes" id="UP000886998"/>
    </source>
</evidence>
<accession>A0A8X6IJA8</accession>
<keyword evidence="3" id="KW-1185">Reference proteome</keyword>
<comment type="caution">
    <text evidence="2">The sequence shown here is derived from an EMBL/GenBank/DDBJ whole genome shotgun (WGS) entry which is preliminary data.</text>
</comment>